<feature type="region of interest" description="Disordered" evidence="1">
    <location>
        <begin position="62"/>
        <end position="83"/>
    </location>
</feature>
<reference evidence="2" key="2">
    <citation type="submission" date="2021-02" db="EMBL/GenBank/DDBJ databases">
        <authorList>
            <person name="Kimball J.A."/>
            <person name="Haas M.W."/>
            <person name="Macchietto M."/>
            <person name="Kono T."/>
            <person name="Duquette J."/>
            <person name="Shao M."/>
        </authorList>
    </citation>
    <scope>NUCLEOTIDE SEQUENCE</scope>
    <source>
        <tissue evidence="2">Fresh leaf tissue</tissue>
    </source>
</reference>
<reference evidence="2" key="1">
    <citation type="journal article" date="2021" name="bioRxiv">
        <title>Whole Genome Assembly and Annotation of Northern Wild Rice, Zizania palustris L., Supports a Whole Genome Duplication in the Zizania Genus.</title>
        <authorList>
            <person name="Haas M."/>
            <person name="Kono T."/>
            <person name="Macchietto M."/>
            <person name="Millas R."/>
            <person name="McGilp L."/>
            <person name="Shao M."/>
            <person name="Duquette J."/>
            <person name="Hirsch C.N."/>
            <person name="Kimball J."/>
        </authorList>
    </citation>
    <scope>NUCLEOTIDE SEQUENCE</scope>
    <source>
        <tissue evidence="2">Fresh leaf tissue</tissue>
    </source>
</reference>
<feature type="compositionally biased region" description="Basic residues" evidence="1">
    <location>
        <begin position="1"/>
        <end position="10"/>
    </location>
</feature>
<feature type="region of interest" description="Disordered" evidence="1">
    <location>
        <begin position="1"/>
        <end position="31"/>
    </location>
</feature>
<accession>A0A8J5WH87</accession>
<evidence type="ECO:0000256" key="1">
    <source>
        <dbReference type="SAM" id="MobiDB-lite"/>
    </source>
</evidence>
<feature type="compositionally biased region" description="Gly residues" evidence="1">
    <location>
        <begin position="147"/>
        <end position="171"/>
    </location>
</feature>
<dbReference type="Proteomes" id="UP000729402">
    <property type="component" value="Unassembled WGS sequence"/>
</dbReference>
<protein>
    <submittedName>
        <fullName evidence="2">Uncharacterized protein</fullName>
    </submittedName>
</protein>
<dbReference type="EMBL" id="JAAALK010000081">
    <property type="protein sequence ID" value="KAG8091185.1"/>
    <property type="molecule type" value="Genomic_DNA"/>
</dbReference>
<evidence type="ECO:0000313" key="3">
    <source>
        <dbReference type="Proteomes" id="UP000729402"/>
    </source>
</evidence>
<evidence type="ECO:0000313" key="2">
    <source>
        <dbReference type="EMBL" id="KAG8091185.1"/>
    </source>
</evidence>
<dbReference type="AlphaFoldDB" id="A0A8J5WH87"/>
<proteinExistence type="predicted"/>
<feature type="compositionally biased region" description="Gly residues" evidence="1">
    <location>
        <begin position="127"/>
        <end position="137"/>
    </location>
</feature>
<name>A0A8J5WH87_ZIZPA</name>
<feature type="region of interest" description="Disordered" evidence="1">
    <location>
        <begin position="98"/>
        <end position="171"/>
    </location>
</feature>
<sequence>MWRAERRRSRGSGGAGTGQVRVPGRVAGRRRGPSRWCRAQWWRWGGAAGWGGVGQQDAGWRGGGADGVPPGGEEVGRRGVDRGWSGRRLGGAASIEVGCQSGMRSGGGAPIGVGRRHRSGRRTSGGASVGAGRGGGRAVRHRSRSGAGAGRRLGSGGGTGREGGGVAGWRGVGRGQVTVEVGRRRAAGCVGRAGGDI</sequence>
<gene>
    <name evidence="2" type="ORF">GUJ93_ZPchr0011g27728</name>
</gene>
<keyword evidence="3" id="KW-1185">Reference proteome</keyword>
<comment type="caution">
    <text evidence="2">The sequence shown here is derived from an EMBL/GenBank/DDBJ whole genome shotgun (WGS) entry which is preliminary data.</text>
</comment>
<organism evidence="2 3">
    <name type="scientific">Zizania palustris</name>
    <name type="common">Northern wild rice</name>
    <dbReference type="NCBI Taxonomy" id="103762"/>
    <lineage>
        <taxon>Eukaryota</taxon>
        <taxon>Viridiplantae</taxon>
        <taxon>Streptophyta</taxon>
        <taxon>Embryophyta</taxon>
        <taxon>Tracheophyta</taxon>
        <taxon>Spermatophyta</taxon>
        <taxon>Magnoliopsida</taxon>
        <taxon>Liliopsida</taxon>
        <taxon>Poales</taxon>
        <taxon>Poaceae</taxon>
        <taxon>BOP clade</taxon>
        <taxon>Oryzoideae</taxon>
        <taxon>Oryzeae</taxon>
        <taxon>Zizaniinae</taxon>
        <taxon>Zizania</taxon>
    </lineage>
</organism>